<sequence length="52" mass="5896">MYQWSFPITKSQASSANPLDWTVFQRILIDKEHAGRSSIASGPHLKATIRRP</sequence>
<evidence type="ECO:0000313" key="2">
    <source>
        <dbReference type="Proteomes" id="UP000027604"/>
    </source>
</evidence>
<evidence type="ECO:0000313" key="1">
    <source>
        <dbReference type="EMBL" id="CDG82714.1"/>
    </source>
</evidence>
<protein>
    <submittedName>
        <fullName evidence="1">Uncharacterized protein</fullName>
    </submittedName>
</protein>
<dbReference type="Proteomes" id="UP000027604">
    <property type="component" value="Chromosome I"/>
</dbReference>
<accession>W0V1K9</accession>
<keyword evidence="2" id="KW-1185">Reference proteome</keyword>
<reference evidence="1 2" key="1">
    <citation type="journal article" date="2015" name="Genome Announc.">
        <title>Genome Sequence of Mushroom Soft-Rot Pathogen Janthinobacterium agaricidamnosum.</title>
        <authorList>
            <person name="Graupner K."/>
            <person name="Lackner G."/>
            <person name="Hertweck C."/>
        </authorList>
    </citation>
    <scope>NUCLEOTIDE SEQUENCE [LARGE SCALE GENOMIC DNA]</scope>
    <source>
        <strain evidence="2">NBRC 102515 / DSM 9628</strain>
    </source>
</reference>
<dbReference type="KEGG" id="jag:GJA_2079"/>
<dbReference type="PATRIC" id="fig|1349767.4.peg.3843"/>
<proteinExistence type="predicted"/>
<dbReference type="HOGENOM" id="CLU_3080717_0_0_4"/>
<organism evidence="1 2">
    <name type="scientific">Janthinobacterium agaricidamnosum NBRC 102515 = DSM 9628</name>
    <dbReference type="NCBI Taxonomy" id="1349767"/>
    <lineage>
        <taxon>Bacteria</taxon>
        <taxon>Pseudomonadati</taxon>
        <taxon>Pseudomonadota</taxon>
        <taxon>Betaproteobacteria</taxon>
        <taxon>Burkholderiales</taxon>
        <taxon>Oxalobacteraceae</taxon>
        <taxon>Janthinobacterium</taxon>
    </lineage>
</organism>
<name>W0V1K9_9BURK</name>
<dbReference type="EMBL" id="HG322949">
    <property type="protein sequence ID" value="CDG82714.1"/>
    <property type="molecule type" value="Genomic_DNA"/>
</dbReference>
<dbReference type="AlphaFoldDB" id="W0V1K9"/>
<dbReference type="STRING" id="1349767.GJA_2079"/>
<gene>
    <name evidence="1" type="ORF">GJA_2079</name>
</gene>